<dbReference type="SUPFAM" id="SSF56112">
    <property type="entry name" value="Protein kinase-like (PK-like)"/>
    <property type="match status" value="1"/>
</dbReference>
<feature type="region of interest" description="Disordered" evidence="6">
    <location>
        <begin position="233"/>
        <end position="273"/>
    </location>
</feature>
<evidence type="ECO:0000256" key="6">
    <source>
        <dbReference type="SAM" id="MobiDB-lite"/>
    </source>
</evidence>
<keyword evidence="1" id="KW-0723">Serine/threonine-protein kinase</keyword>
<keyword evidence="9" id="KW-1185">Reference proteome</keyword>
<evidence type="ECO:0000256" key="5">
    <source>
        <dbReference type="ARBA" id="ARBA00022840"/>
    </source>
</evidence>
<evidence type="ECO:0000313" key="8">
    <source>
        <dbReference type="EMBL" id="KAL1840116.1"/>
    </source>
</evidence>
<dbReference type="PROSITE" id="PS00108">
    <property type="entry name" value="PROTEIN_KINASE_ST"/>
    <property type="match status" value="1"/>
</dbReference>
<dbReference type="Pfam" id="PF00069">
    <property type="entry name" value="Pkinase"/>
    <property type="match status" value="1"/>
</dbReference>
<accession>A0ABR3VFC8</accession>
<evidence type="ECO:0000256" key="1">
    <source>
        <dbReference type="ARBA" id="ARBA00022527"/>
    </source>
</evidence>
<sequence>MAPTCPTAPPPPDPSGLSELIRDFELETRFLNGDTIQHFFYRRGTSSENRRRKLAETWVRIKRLGSGSYGSEIRIDSRARFTARRELEAIFTFSHNRLLEGLRYMHDKNFVHRDLKPENILVVSSGPNWLVQICDFGLTRRLEEGNLGTMRQGTLGYIAPELLGFVAEKRYPFAVDMWSLGCVIYRVLTGRDFLGGVDDLLRIDPGTRLKAAAAAEHKWMLAAARESLLSSTDIDDTGCSTASPSRNSTIESNVPLSAHPAQQSMPSAQWSWQTTNPNALGFIDDMIFNHDKKAPADGKESTAEETDYWTVTEAEGEDGEEEEGEGTEKEEEKEKKVEGEESYEAEDEKEEVESDEENEGLEATRAGKPESHSPSSLSSLITTFKGLEVSHPQQRGNTTSSDSDTIGRDTPGTRLSSLSVHSGAKQKRRTPGHQPRDTMRDLLVGTPRGHGRRRRRFENRLRSEKRLRGNNHYRINKQQRAPQTSRNPIGSPSFARHPPNTIDPYRNRSNRGTTSRQLGETGFLEGIPSKIVDWLSRSFSVFSVFGLNQGAQ</sequence>
<dbReference type="Proteomes" id="UP001583172">
    <property type="component" value="Unassembled WGS sequence"/>
</dbReference>
<feature type="compositionally biased region" description="Basic and acidic residues" evidence="6">
    <location>
        <begin position="293"/>
        <end position="302"/>
    </location>
</feature>
<dbReference type="PROSITE" id="PS50011">
    <property type="entry name" value="PROTEIN_KINASE_DOM"/>
    <property type="match status" value="1"/>
</dbReference>
<feature type="compositionally biased region" description="Acidic residues" evidence="6">
    <location>
        <begin position="340"/>
        <end position="360"/>
    </location>
</feature>
<feature type="compositionally biased region" description="Basic and acidic residues" evidence="6">
    <location>
        <begin position="326"/>
        <end position="339"/>
    </location>
</feature>
<feature type="compositionally biased region" description="Polar residues" evidence="6">
    <location>
        <begin position="478"/>
        <end position="490"/>
    </location>
</feature>
<keyword evidence="5" id="KW-0067">ATP-binding</keyword>
<dbReference type="SMART" id="SM00220">
    <property type="entry name" value="S_TKc"/>
    <property type="match status" value="1"/>
</dbReference>
<feature type="domain" description="Protein kinase" evidence="7">
    <location>
        <begin position="1"/>
        <end position="262"/>
    </location>
</feature>
<organism evidence="8 9">
    <name type="scientific">Humicola insolens</name>
    <name type="common">Soft-rot fungus</name>
    <dbReference type="NCBI Taxonomy" id="85995"/>
    <lineage>
        <taxon>Eukaryota</taxon>
        <taxon>Fungi</taxon>
        <taxon>Dikarya</taxon>
        <taxon>Ascomycota</taxon>
        <taxon>Pezizomycotina</taxon>
        <taxon>Sordariomycetes</taxon>
        <taxon>Sordariomycetidae</taxon>
        <taxon>Sordariales</taxon>
        <taxon>Chaetomiaceae</taxon>
        <taxon>Mycothermus</taxon>
    </lineage>
</organism>
<keyword evidence="3" id="KW-0547">Nucleotide-binding</keyword>
<feature type="compositionally biased region" description="Basic and acidic residues" evidence="6">
    <location>
        <begin position="458"/>
        <end position="467"/>
    </location>
</feature>
<feature type="compositionally biased region" description="Basic residues" evidence="6">
    <location>
        <begin position="468"/>
        <end position="477"/>
    </location>
</feature>
<keyword evidence="4" id="KW-0418">Kinase</keyword>
<evidence type="ECO:0000313" key="9">
    <source>
        <dbReference type="Proteomes" id="UP001583172"/>
    </source>
</evidence>
<dbReference type="PANTHER" id="PTHR24345">
    <property type="entry name" value="SERINE/THREONINE-PROTEIN KINASE PLK"/>
    <property type="match status" value="1"/>
</dbReference>
<dbReference type="Gene3D" id="1.10.510.10">
    <property type="entry name" value="Transferase(Phosphotransferase) domain 1"/>
    <property type="match status" value="1"/>
</dbReference>
<reference evidence="8 9" key="1">
    <citation type="journal article" date="2024" name="Commun. Biol.">
        <title>Comparative genomic analysis of thermophilic fungi reveals convergent evolutionary adaptations and gene losses.</title>
        <authorList>
            <person name="Steindorff A.S."/>
            <person name="Aguilar-Pontes M.V."/>
            <person name="Robinson A.J."/>
            <person name="Andreopoulos B."/>
            <person name="LaButti K."/>
            <person name="Kuo A."/>
            <person name="Mondo S."/>
            <person name="Riley R."/>
            <person name="Otillar R."/>
            <person name="Haridas S."/>
            <person name="Lipzen A."/>
            <person name="Grimwood J."/>
            <person name="Schmutz J."/>
            <person name="Clum A."/>
            <person name="Reid I.D."/>
            <person name="Moisan M.C."/>
            <person name="Butler G."/>
            <person name="Nguyen T.T.M."/>
            <person name="Dewar K."/>
            <person name="Conant G."/>
            <person name="Drula E."/>
            <person name="Henrissat B."/>
            <person name="Hansel C."/>
            <person name="Singer S."/>
            <person name="Hutchinson M.I."/>
            <person name="de Vries R.P."/>
            <person name="Natvig D.O."/>
            <person name="Powell A.J."/>
            <person name="Tsang A."/>
            <person name="Grigoriev I.V."/>
        </authorList>
    </citation>
    <scope>NUCLEOTIDE SEQUENCE [LARGE SCALE GENOMIC DNA]</scope>
    <source>
        <strain evidence="8 9">CBS 620.91</strain>
    </source>
</reference>
<dbReference type="InterPro" id="IPR008271">
    <property type="entry name" value="Ser/Thr_kinase_AS"/>
</dbReference>
<evidence type="ECO:0000256" key="4">
    <source>
        <dbReference type="ARBA" id="ARBA00022777"/>
    </source>
</evidence>
<protein>
    <recommendedName>
        <fullName evidence="7">Protein kinase domain-containing protein</fullName>
    </recommendedName>
</protein>
<evidence type="ECO:0000256" key="2">
    <source>
        <dbReference type="ARBA" id="ARBA00022679"/>
    </source>
</evidence>
<dbReference type="InterPro" id="IPR000719">
    <property type="entry name" value="Prot_kinase_dom"/>
</dbReference>
<feature type="compositionally biased region" description="Polar residues" evidence="6">
    <location>
        <begin position="391"/>
        <end position="404"/>
    </location>
</feature>
<keyword evidence="2" id="KW-0808">Transferase</keyword>
<name>A0ABR3VFC8_HUMIN</name>
<feature type="compositionally biased region" description="Acidic residues" evidence="6">
    <location>
        <begin position="314"/>
        <end position="325"/>
    </location>
</feature>
<comment type="caution">
    <text evidence="8">The sequence shown here is derived from an EMBL/GenBank/DDBJ whole genome shotgun (WGS) entry which is preliminary data.</text>
</comment>
<proteinExistence type="predicted"/>
<dbReference type="PANTHER" id="PTHR24345:SF0">
    <property type="entry name" value="CELL CYCLE SERINE_THREONINE-PROTEIN KINASE CDC5_MSD2"/>
    <property type="match status" value="1"/>
</dbReference>
<feature type="region of interest" description="Disordered" evidence="6">
    <location>
        <begin position="293"/>
        <end position="516"/>
    </location>
</feature>
<evidence type="ECO:0000256" key="3">
    <source>
        <dbReference type="ARBA" id="ARBA00022741"/>
    </source>
</evidence>
<gene>
    <name evidence="8" type="ORF">VTJ49DRAFT_772</name>
</gene>
<dbReference type="EMBL" id="JAZGSY010000126">
    <property type="protein sequence ID" value="KAL1840116.1"/>
    <property type="molecule type" value="Genomic_DNA"/>
</dbReference>
<evidence type="ECO:0000259" key="7">
    <source>
        <dbReference type="PROSITE" id="PS50011"/>
    </source>
</evidence>
<dbReference type="InterPro" id="IPR011009">
    <property type="entry name" value="Kinase-like_dom_sf"/>
</dbReference>